<dbReference type="FunFam" id="3.40.50.720:FF:000095">
    <property type="entry name" value="NADP-dependent malic enzyme"/>
    <property type="match status" value="1"/>
</dbReference>
<dbReference type="InterPro" id="IPR012301">
    <property type="entry name" value="Malic_N_dom"/>
</dbReference>
<dbReference type="GO" id="GO:0051287">
    <property type="term" value="F:NAD binding"/>
    <property type="evidence" value="ECO:0007669"/>
    <property type="project" value="InterPro"/>
</dbReference>
<dbReference type="Gene3D" id="3.40.50.10950">
    <property type="match status" value="1"/>
</dbReference>
<dbReference type="PROSITE" id="PS00331">
    <property type="entry name" value="MALIC_ENZYMES"/>
    <property type="match status" value="1"/>
</dbReference>
<evidence type="ECO:0000256" key="5">
    <source>
        <dbReference type="ARBA" id="ARBA00022723"/>
    </source>
</evidence>
<dbReference type="FunFam" id="3.40.50.10380:FF:000003">
    <property type="entry name" value="NADP-dependent malic enzyme"/>
    <property type="match status" value="1"/>
</dbReference>
<dbReference type="InterPro" id="IPR037062">
    <property type="entry name" value="Malic_N_dom_sf"/>
</dbReference>
<dbReference type="Gene3D" id="3.40.50.10750">
    <property type="entry name" value="Isocitrate/Isopropylmalate dehydrogenase-like"/>
    <property type="match status" value="1"/>
</dbReference>
<dbReference type="SUPFAM" id="SSF51735">
    <property type="entry name" value="NAD(P)-binding Rossmann-fold domains"/>
    <property type="match status" value="1"/>
</dbReference>
<comment type="similarity">
    <text evidence="3">In the N-terminal section; belongs to the malic enzymes family.</text>
</comment>
<evidence type="ECO:0000256" key="7">
    <source>
        <dbReference type="ARBA" id="ARBA00023268"/>
    </source>
</evidence>
<dbReference type="InterPro" id="IPR002505">
    <property type="entry name" value="PTA_PTB"/>
</dbReference>
<dbReference type="InterPro" id="IPR012188">
    <property type="entry name" value="ME_PTA"/>
</dbReference>
<evidence type="ECO:0000256" key="3">
    <source>
        <dbReference type="ARBA" id="ARBA00007686"/>
    </source>
</evidence>
<dbReference type="Proteomes" id="UP000026249">
    <property type="component" value="Unassembled WGS sequence"/>
</dbReference>
<organism evidence="13 14">
    <name type="scientific">Actibacterium mucosum KCTC 23349</name>
    <dbReference type="NCBI Taxonomy" id="1454373"/>
    <lineage>
        <taxon>Bacteria</taxon>
        <taxon>Pseudomonadati</taxon>
        <taxon>Pseudomonadota</taxon>
        <taxon>Alphaproteobacteria</taxon>
        <taxon>Rhodobacterales</taxon>
        <taxon>Roseobacteraceae</taxon>
        <taxon>Actibacterium</taxon>
    </lineage>
</organism>
<keyword evidence="7" id="KW-0511">Multifunctional enzyme</keyword>
<name>A0A037ZLD0_9RHOB</name>
<evidence type="ECO:0000256" key="9">
    <source>
        <dbReference type="PIRSR" id="PIRSR036684-2"/>
    </source>
</evidence>
<evidence type="ECO:0000313" key="13">
    <source>
        <dbReference type="EMBL" id="KAJ57261.1"/>
    </source>
</evidence>
<keyword evidence="14" id="KW-1185">Reference proteome</keyword>
<dbReference type="Pfam" id="PF03949">
    <property type="entry name" value="Malic_M"/>
    <property type="match status" value="1"/>
</dbReference>
<dbReference type="InterPro" id="IPR045213">
    <property type="entry name" value="Malic_NAD-bd_bact_type"/>
</dbReference>
<feature type="binding site" evidence="10">
    <location>
        <begin position="79"/>
        <end position="86"/>
    </location>
    <ligand>
        <name>NADP(+)</name>
        <dbReference type="ChEBI" id="CHEBI:58349"/>
    </ligand>
</feature>
<dbReference type="GO" id="GO:0004473">
    <property type="term" value="F:malate dehydrogenase (decarboxylating) (NADP+) activity"/>
    <property type="evidence" value="ECO:0007669"/>
    <property type="project" value="UniProtKB-EC"/>
</dbReference>
<dbReference type="Pfam" id="PF00390">
    <property type="entry name" value="malic"/>
    <property type="match status" value="1"/>
</dbReference>
<sequence>MADKTKITDAEALAYHLEPTPGKFEVVPSTPMTTQRDLSLAYSPGVAVPVQAIADAPETAYDYTTKGNLVAVISNGSAILGMGNLGGLASKPVMEGKAVLFKRFADVNAIDIELDSEDADEIIKAVRMMGPTFGGINLEDIKAPECFIIEQRLKEEMDIPVFHDDQHGTAVICAAGLINALHLSGKKIEDCKIVLNGAGAAGIACLELVKAMGAKHDNCIMCDTKGVIYQGRTEGMNQWKTAHAAKTDLRTLEDAMEGADVFLGVSAKGAVTQDMVKSMADNPVIFAMANPDPEITPEEAHEVRVDAIVATGRSDYPNQVNNVLGFPYLFRGALDIHARAINDEMKIACAEALAELAREDVPDEVAMAYGRKLSFGRDYIIPTPFDPRLIYVIPPAVAKAGISTGVARRPIVDFDGYEESLKARMDPTASILRGISARARVKQAQMIFAEGDDDRVLRAAVQYQRSGYGRAIVVGREADVKQRLEEAGLGDAYRELRVMNAAKTQHLDAYRDFLYQRLQRKGFDMQDCHRLASRDRHVFSSLMLAHGHADGMVTGATRKSAHIMELINHVFDASAEDGAVGVTAVLHQGKIVLITDTLVHEWPDETDLANIAERAAEVARDMGLEPCVAFVSFSTFGYPVSERAEKMLMAPKVLDARGVDFEYEGEMTVDVALNHDAAQKYPFSRLTGPANVLVVPARHSASISVKLMQEMAGATVIGPILSGVGKPIQVCSTVSTVNDILNMALVAASKTR</sequence>
<feature type="domain" description="Malic enzyme NAD-binding" evidence="11">
    <location>
        <begin position="166"/>
        <end position="402"/>
    </location>
</feature>
<feature type="binding site" evidence="10">
    <location>
        <position position="165"/>
    </location>
    <ligand>
        <name>a divalent metal cation</name>
        <dbReference type="ChEBI" id="CHEBI:60240"/>
    </ligand>
</feature>
<dbReference type="Gene3D" id="3.40.50.720">
    <property type="entry name" value="NAD(P)-binding Rossmann-like Domain"/>
    <property type="match status" value="1"/>
</dbReference>
<accession>A0A037ZLD0</accession>
<feature type="domain" description="Malic enzyme N-terminal" evidence="12">
    <location>
        <begin position="21"/>
        <end position="154"/>
    </location>
</feature>
<protein>
    <submittedName>
        <fullName evidence="13">Malic enzyme</fullName>
        <ecNumber evidence="13">1.1.1.40</ecNumber>
    </submittedName>
</protein>
<keyword evidence="10" id="KW-0521">NADP</keyword>
<dbReference type="PIRSF" id="PIRSF036684">
    <property type="entry name" value="ME_PTA"/>
    <property type="match status" value="1"/>
</dbReference>
<dbReference type="SUPFAM" id="SSF53223">
    <property type="entry name" value="Aminoacid dehydrogenase-like, N-terminal domain"/>
    <property type="match status" value="1"/>
</dbReference>
<dbReference type="InterPro" id="IPR042112">
    <property type="entry name" value="P_AcTrfase_dom2"/>
</dbReference>
<evidence type="ECO:0000256" key="8">
    <source>
        <dbReference type="PIRSR" id="PIRSR036684-1"/>
    </source>
</evidence>
<comment type="caution">
    <text evidence="13">The sequence shown here is derived from an EMBL/GenBank/DDBJ whole genome shotgun (WGS) entry which is preliminary data.</text>
</comment>
<dbReference type="GO" id="GO:0006108">
    <property type="term" value="P:malate metabolic process"/>
    <property type="evidence" value="ECO:0007669"/>
    <property type="project" value="InterPro"/>
</dbReference>
<gene>
    <name evidence="13" type="ORF">ACMU_01835</name>
</gene>
<comment type="similarity">
    <text evidence="4">In the C-terminal section; belongs to the phosphate acetyltransferase and butyryltransferase family.</text>
</comment>
<evidence type="ECO:0000256" key="2">
    <source>
        <dbReference type="ARBA" id="ARBA00001946"/>
    </source>
</evidence>
<feature type="binding site" evidence="9">
    <location>
        <position position="139"/>
    </location>
    <ligand>
        <name>a divalent metal cation</name>
        <dbReference type="ChEBI" id="CHEBI:60240"/>
    </ligand>
</feature>
<keyword evidence="5 9" id="KW-0479">Metal-binding</keyword>
<dbReference type="SMART" id="SM00919">
    <property type="entry name" value="Malic_M"/>
    <property type="match status" value="1"/>
</dbReference>
<dbReference type="AlphaFoldDB" id="A0A037ZLD0"/>
<dbReference type="InterPro" id="IPR042113">
    <property type="entry name" value="P_AcTrfase_dom1"/>
</dbReference>
<dbReference type="InterPro" id="IPR015884">
    <property type="entry name" value="Malic_enzyme_CS"/>
</dbReference>
<feature type="binding site" evidence="9">
    <location>
        <position position="140"/>
    </location>
    <ligand>
        <name>a divalent metal cation</name>
        <dbReference type="ChEBI" id="CHEBI:60240"/>
    </ligand>
</feature>
<dbReference type="CDD" id="cd05311">
    <property type="entry name" value="NAD_bind_2_malic_enz"/>
    <property type="match status" value="1"/>
</dbReference>
<dbReference type="STRING" id="1454373.ACMU_01835"/>
<dbReference type="InterPro" id="IPR046346">
    <property type="entry name" value="Aminoacid_DH-like_N_sf"/>
</dbReference>
<dbReference type="EMBL" id="JFKE01000001">
    <property type="protein sequence ID" value="KAJ57261.1"/>
    <property type="molecule type" value="Genomic_DNA"/>
</dbReference>
<feature type="active site" description="Proton acceptor" evidence="8">
    <location>
        <position position="97"/>
    </location>
</feature>
<dbReference type="SMART" id="SM01274">
    <property type="entry name" value="malic"/>
    <property type="match status" value="1"/>
</dbReference>
<evidence type="ECO:0000256" key="6">
    <source>
        <dbReference type="ARBA" id="ARBA00023002"/>
    </source>
</evidence>
<dbReference type="RefSeq" id="WP_035255546.1">
    <property type="nucleotide sequence ID" value="NZ_JFKE01000001.1"/>
</dbReference>
<dbReference type="InterPro" id="IPR036291">
    <property type="entry name" value="NAD(P)-bd_dom_sf"/>
</dbReference>
<dbReference type="OrthoDB" id="9805787at2"/>
<evidence type="ECO:0000256" key="1">
    <source>
        <dbReference type="ARBA" id="ARBA00001936"/>
    </source>
</evidence>
<comment type="cofactor">
    <cofactor evidence="1">
        <name>Mn(2+)</name>
        <dbReference type="ChEBI" id="CHEBI:29035"/>
    </cofactor>
</comment>
<dbReference type="InterPro" id="IPR012302">
    <property type="entry name" value="Malic_NAD-bd"/>
</dbReference>
<dbReference type="Gene3D" id="3.40.50.10380">
    <property type="entry name" value="Malic enzyme, N-terminal domain"/>
    <property type="match status" value="1"/>
</dbReference>
<evidence type="ECO:0000256" key="10">
    <source>
        <dbReference type="PIRSR" id="PIRSR036684-3"/>
    </source>
</evidence>
<dbReference type="GO" id="GO:0046872">
    <property type="term" value="F:metal ion binding"/>
    <property type="evidence" value="ECO:0007669"/>
    <property type="project" value="UniProtKB-KW"/>
</dbReference>
<dbReference type="SUPFAM" id="SSF53659">
    <property type="entry name" value="Isocitrate/Isopropylmalate dehydrogenase-like"/>
    <property type="match status" value="1"/>
</dbReference>
<evidence type="ECO:0000259" key="12">
    <source>
        <dbReference type="SMART" id="SM01274"/>
    </source>
</evidence>
<dbReference type="EC" id="1.1.1.40" evidence="13"/>
<keyword evidence="6 13" id="KW-0560">Oxidoreductase</keyword>
<dbReference type="InterPro" id="IPR051674">
    <property type="entry name" value="Malate_Decarboxylase"/>
</dbReference>
<dbReference type="Pfam" id="PF01515">
    <property type="entry name" value="PTA_PTB"/>
    <property type="match status" value="1"/>
</dbReference>
<dbReference type="PANTHER" id="PTHR43237:SF4">
    <property type="entry name" value="NADP-DEPENDENT MALIC ENZYME"/>
    <property type="match status" value="1"/>
</dbReference>
<dbReference type="PANTHER" id="PTHR43237">
    <property type="entry name" value="NADP-DEPENDENT MALIC ENZYME"/>
    <property type="match status" value="1"/>
</dbReference>
<evidence type="ECO:0000313" key="14">
    <source>
        <dbReference type="Proteomes" id="UP000026249"/>
    </source>
</evidence>
<evidence type="ECO:0000256" key="4">
    <source>
        <dbReference type="ARBA" id="ARBA00008756"/>
    </source>
</evidence>
<reference evidence="13 14" key="1">
    <citation type="submission" date="2014-03" db="EMBL/GenBank/DDBJ databases">
        <title>Draft Genome Sequence of Actibacterium mucosum KCTC 23349, a Marine Alphaproteobacterium with Complex Ionic Requirements Isolated from Mediterranean Seawater at Malvarrosa Beach, Valencia, Spain.</title>
        <authorList>
            <person name="Arahal D.R."/>
            <person name="Shao Z."/>
            <person name="Lai Q."/>
            <person name="Pujalte M.J."/>
        </authorList>
    </citation>
    <scope>NUCLEOTIDE SEQUENCE [LARGE SCALE GENOMIC DNA]</scope>
    <source>
        <strain evidence="13 14">KCTC 23349</strain>
    </source>
</reference>
<comment type="cofactor">
    <cofactor evidence="2">
        <name>Mg(2+)</name>
        <dbReference type="ChEBI" id="CHEBI:18420"/>
    </cofactor>
</comment>
<feature type="binding site" evidence="10">
    <location>
        <position position="290"/>
    </location>
    <ligand>
        <name>a divalent metal cation</name>
        <dbReference type="ChEBI" id="CHEBI:60240"/>
    </ligand>
</feature>
<proteinExistence type="inferred from homology"/>
<dbReference type="GO" id="GO:0016746">
    <property type="term" value="F:acyltransferase activity"/>
    <property type="evidence" value="ECO:0007669"/>
    <property type="project" value="InterPro"/>
</dbReference>
<evidence type="ECO:0000259" key="11">
    <source>
        <dbReference type="SMART" id="SM00919"/>
    </source>
</evidence>